<evidence type="ECO:0000313" key="2">
    <source>
        <dbReference type="Proteomes" id="UP000026962"/>
    </source>
</evidence>
<proteinExistence type="predicted"/>
<dbReference type="AlphaFoldDB" id="A0A0E0LK98"/>
<keyword evidence="2" id="KW-1185">Reference proteome</keyword>
<reference evidence="1" key="2">
    <citation type="submission" date="2018-05" db="EMBL/GenBank/DDBJ databases">
        <title>OpunRS2 (Oryza punctata Reference Sequence Version 2).</title>
        <authorList>
            <person name="Zhang J."/>
            <person name="Kudrna D."/>
            <person name="Lee S."/>
            <person name="Talag J."/>
            <person name="Welchert J."/>
            <person name="Wing R.A."/>
        </authorList>
    </citation>
    <scope>NUCLEOTIDE SEQUENCE [LARGE SCALE GENOMIC DNA]</scope>
</reference>
<evidence type="ECO:0000313" key="1">
    <source>
        <dbReference type="EnsemblPlants" id="OPUNC07G12050.1"/>
    </source>
</evidence>
<dbReference type="EnsemblPlants" id="OPUNC07G12050.1">
    <property type="protein sequence ID" value="OPUNC07G12050.1"/>
    <property type="gene ID" value="OPUNC07G12050"/>
</dbReference>
<dbReference type="Gramene" id="OPUNC07G12050.1">
    <property type="protein sequence ID" value="OPUNC07G12050.1"/>
    <property type="gene ID" value="OPUNC07G12050"/>
</dbReference>
<dbReference type="Proteomes" id="UP000026962">
    <property type="component" value="Chromosome 7"/>
</dbReference>
<protein>
    <submittedName>
        <fullName evidence="1">Uncharacterized protein</fullName>
    </submittedName>
</protein>
<organism evidence="1">
    <name type="scientific">Oryza punctata</name>
    <name type="common">Red rice</name>
    <dbReference type="NCBI Taxonomy" id="4537"/>
    <lineage>
        <taxon>Eukaryota</taxon>
        <taxon>Viridiplantae</taxon>
        <taxon>Streptophyta</taxon>
        <taxon>Embryophyta</taxon>
        <taxon>Tracheophyta</taxon>
        <taxon>Spermatophyta</taxon>
        <taxon>Magnoliopsida</taxon>
        <taxon>Liliopsida</taxon>
        <taxon>Poales</taxon>
        <taxon>Poaceae</taxon>
        <taxon>BOP clade</taxon>
        <taxon>Oryzoideae</taxon>
        <taxon>Oryzeae</taxon>
        <taxon>Oryzinae</taxon>
        <taxon>Oryza</taxon>
    </lineage>
</organism>
<reference evidence="1" key="1">
    <citation type="submission" date="2015-04" db="UniProtKB">
        <authorList>
            <consortium name="EnsemblPlants"/>
        </authorList>
    </citation>
    <scope>IDENTIFICATION</scope>
</reference>
<accession>A0A0E0LK98</accession>
<sequence length="60" mass="6246">MVTPSPIVAHTLPQVVAPISHPSSPLLASPLISTQNFKTFFTLGAAISPCQLNPPNKPNG</sequence>
<dbReference type="HOGENOM" id="CLU_2945781_0_0_1"/>
<name>A0A0E0LK98_ORYPU</name>